<evidence type="ECO:0000313" key="3">
    <source>
        <dbReference type="Proteomes" id="UP000240481"/>
    </source>
</evidence>
<gene>
    <name evidence="2" type="ORF">C9I94_08810</name>
</gene>
<dbReference type="Gene3D" id="3.50.50.60">
    <property type="entry name" value="FAD/NAD(P)-binding domain"/>
    <property type="match status" value="1"/>
</dbReference>
<dbReference type="SUPFAM" id="SSF51905">
    <property type="entry name" value="FAD/NAD(P)-binding domain"/>
    <property type="match status" value="1"/>
</dbReference>
<dbReference type="AlphaFoldDB" id="A0A2T3P800"/>
<sequence length="465" mass="51823">MKIAIIGSGISGLTSAWYLHQDHDITLFEANDYIGGHTATVDVAVDSGEYAIDTGFIVFNDRTYPHFEKLMAEVGIVGQPTEMSFSVRNEDTGLEYNGHTISTLFAQKRNLFRPSFYRFLNEILRFNKLAKAAASEGDVSESQTLGAFLAQHDFSDYFAVNYILPMGAAIWSSTLSDMRGFPLGFFLRFFLNHGLLDVTNRPQWAVIPGGSREYIRKMTPAFEQSIALNTPVQQVTRQTNGVTVTSTRGDEQFDHVIFACHSDQALALLGDKTQDEIDVLSAMTYQDNEVVLHTDTNLLPKSRAAWAAWNYHLPKSDDVTASLSDGHQGIDERSQRLAALTYNMNILQGIESPETFCVTLNQTDRINPDKILRTFTYAHPVFTTQSIAAQQQRPRINGLANTWFCGAYWYNGFHEDGVRSALDVVKNINLINESLMSKSHVNDAQGVSSSHAAAFMPSNNHSGQY</sequence>
<dbReference type="PANTHER" id="PTHR42923:SF17">
    <property type="entry name" value="AMINE OXIDASE DOMAIN-CONTAINING PROTEIN"/>
    <property type="match status" value="1"/>
</dbReference>
<dbReference type="PANTHER" id="PTHR42923">
    <property type="entry name" value="PROTOPORPHYRINOGEN OXIDASE"/>
    <property type="match status" value="1"/>
</dbReference>
<accession>A0A2T3P800</accession>
<reference evidence="2 3" key="1">
    <citation type="submission" date="2018-01" db="EMBL/GenBank/DDBJ databases">
        <title>Whole genome sequencing of Histamine producing bacteria.</title>
        <authorList>
            <person name="Butler K."/>
        </authorList>
    </citation>
    <scope>NUCLEOTIDE SEQUENCE [LARGE SCALE GENOMIC DNA]</scope>
    <source>
        <strain evidence="2 3">DSM 24669</strain>
    </source>
</reference>
<dbReference type="InterPro" id="IPR050464">
    <property type="entry name" value="Zeta_carotene_desat/Oxidored"/>
</dbReference>
<dbReference type="InterPro" id="IPR002937">
    <property type="entry name" value="Amino_oxidase"/>
</dbReference>
<dbReference type="RefSeq" id="WP_107302649.1">
    <property type="nucleotide sequence ID" value="NZ_AP024853.1"/>
</dbReference>
<organism evidence="2 3">
    <name type="scientific">Photobacterium swingsii</name>
    <dbReference type="NCBI Taxonomy" id="680026"/>
    <lineage>
        <taxon>Bacteria</taxon>
        <taxon>Pseudomonadati</taxon>
        <taxon>Pseudomonadota</taxon>
        <taxon>Gammaproteobacteria</taxon>
        <taxon>Vibrionales</taxon>
        <taxon>Vibrionaceae</taxon>
        <taxon>Photobacterium</taxon>
    </lineage>
</organism>
<proteinExistence type="predicted"/>
<dbReference type="Proteomes" id="UP000240481">
    <property type="component" value="Unassembled WGS sequence"/>
</dbReference>
<feature type="domain" description="Amine oxidase" evidence="1">
    <location>
        <begin position="10"/>
        <end position="300"/>
    </location>
</feature>
<protein>
    <submittedName>
        <fullName evidence="2">FAD-dependent oxidoreductase</fullName>
    </submittedName>
</protein>
<evidence type="ECO:0000259" key="1">
    <source>
        <dbReference type="Pfam" id="PF01593"/>
    </source>
</evidence>
<dbReference type="GO" id="GO:0016491">
    <property type="term" value="F:oxidoreductase activity"/>
    <property type="evidence" value="ECO:0007669"/>
    <property type="project" value="InterPro"/>
</dbReference>
<comment type="caution">
    <text evidence="2">The sequence shown here is derived from an EMBL/GenBank/DDBJ whole genome shotgun (WGS) entry which is preliminary data.</text>
</comment>
<name>A0A2T3P800_9GAMM</name>
<evidence type="ECO:0000313" key="2">
    <source>
        <dbReference type="EMBL" id="PSW24902.1"/>
    </source>
</evidence>
<keyword evidence="3" id="KW-1185">Reference proteome</keyword>
<dbReference type="InterPro" id="IPR036188">
    <property type="entry name" value="FAD/NAD-bd_sf"/>
</dbReference>
<dbReference type="OrthoDB" id="20837at2"/>
<dbReference type="EMBL" id="PYLZ01000004">
    <property type="protein sequence ID" value="PSW24902.1"/>
    <property type="molecule type" value="Genomic_DNA"/>
</dbReference>
<dbReference type="Pfam" id="PF01593">
    <property type="entry name" value="Amino_oxidase"/>
    <property type="match status" value="1"/>
</dbReference>